<accession>A0A1I7Y436</accession>
<organism evidence="2 3">
    <name type="scientific">Steinernema glaseri</name>
    <dbReference type="NCBI Taxonomy" id="37863"/>
    <lineage>
        <taxon>Eukaryota</taxon>
        <taxon>Metazoa</taxon>
        <taxon>Ecdysozoa</taxon>
        <taxon>Nematoda</taxon>
        <taxon>Chromadorea</taxon>
        <taxon>Rhabditida</taxon>
        <taxon>Tylenchina</taxon>
        <taxon>Panagrolaimomorpha</taxon>
        <taxon>Strongyloidoidea</taxon>
        <taxon>Steinernematidae</taxon>
        <taxon>Steinernema</taxon>
    </lineage>
</organism>
<name>A0A1I7Y436_9BILA</name>
<keyword evidence="1" id="KW-0175">Coiled coil</keyword>
<evidence type="ECO:0000256" key="1">
    <source>
        <dbReference type="SAM" id="Coils"/>
    </source>
</evidence>
<dbReference type="AlphaFoldDB" id="A0A1I7Y436"/>
<protein>
    <submittedName>
        <fullName evidence="3">t-SNARE coiled-coil homology domain-containing protein</fullName>
    </submittedName>
</protein>
<dbReference type="WBParaSite" id="L893_g12470.t1">
    <property type="protein sequence ID" value="L893_g12470.t1"/>
    <property type="gene ID" value="L893_g12470"/>
</dbReference>
<dbReference type="Proteomes" id="UP000095287">
    <property type="component" value="Unplaced"/>
</dbReference>
<keyword evidence="2" id="KW-1185">Reference proteome</keyword>
<feature type="coiled-coil region" evidence="1">
    <location>
        <begin position="11"/>
        <end position="38"/>
    </location>
</feature>
<sequence>MQQQNFESEPLNRYEDKIDLEQSRAKELETARETIRNASDYQHSFDSHSYRCCFKTVHAKIGTFVFCTLVFHEVML</sequence>
<proteinExistence type="predicted"/>
<reference evidence="3" key="1">
    <citation type="submission" date="2016-11" db="UniProtKB">
        <authorList>
            <consortium name="WormBaseParasite"/>
        </authorList>
    </citation>
    <scope>IDENTIFICATION</scope>
</reference>
<evidence type="ECO:0000313" key="3">
    <source>
        <dbReference type="WBParaSite" id="L893_g12470.t1"/>
    </source>
</evidence>
<evidence type="ECO:0000313" key="2">
    <source>
        <dbReference type="Proteomes" id="UP000095287"/>
    </source>
</evidence>